<keyword evidence="2" id="KW-1185">Reference proteome</keyword>
<organism evidence="1 2">
    <name type="scientific">Streptomyces thioluteus</name>
    <dbReference type="NCBI Taxonomy" id="66431"/>
    <lineage>
        <taxon>Bacteria</taxon>
        <taxon>Bacillati</taxon>
        <taxon>Actinomycetota</taxon>
        <taxon>Actinomycetes</taxon>
        <taxon>Kitasatosporales</taxon>
        <taxon>Streptomycetaceae</taxon>
        <taxon>Streptomyces</taxon>
    </lineage>
</organism>
<accession>A0ABP6J1F9</accession>
<evidence type="ECO:0000313" key="2">
    <source>
        <dbReference type="Proteomes" id="UP001501102"/>
    </source>
</evidence>
<proteinExistence type="predicted"/>
<gene>
    <name evidence="1" type="ORF">GCM10020221_11510</name>
</gene>
<name>A0ABP6J1F9_STRTU</name>
<dbReference type="EMBL" id="BAAAXZ010000041">
    <property type="protein sequence ID" value="GAA2917093.1"/>
    <property type="molecule type" value="Genomic_DNA"/>
</dbReference>
<sequence>MTHVSPDIIDTARRAARRLARENPYTEADDIQQFILLKYWEAQDRFHSYDPAALYNVFRGIGLEHCKAERLHYTYQTAAWIYTPREVRKILEHAYYNEDQREVMPGRDDLLRVAADPRSVAISIWDIDEAFNGLSDDYQAAIERAYLHGDRPTHGSADQKRLQRAIERLTERLNTKIDMRRKKEATR</sequence>
<dbReference type="Proteomes" id="UP001501102">
    <property type="component" value="Unassembled WGS sequence"/>
</dbReference>
<protein>
    <recommendedName>
        <fullName evidence="3">Sigma-70 family RNA polymerase sigma factor</fullName>
    </recommendedName>
</protein>
<evidence type="ECO:0000313" key="1">
    <source>
        <dbReference type="EMBL" id="GAA2917093.1"/>
    </source>
</evidence>
<reference evidence="2" key="1">
    <citation type="journal article" date="2019" name="Int. J. Syst. Evol. Microbiol.">
        <title>The Global Catalogue of Microorganisms (GCM) 10K type strain sequencing project: providing services to taxonomists for standard genome sequencing and annotation.</title>
        <authorList>
            <consortium name="The Broad Institute Genomics Platform"/>
            <consortium name="The Broad Institute Genome Sequencing Center for Infectious Disease"/>
            <person name="Wu L."/>
            <person name="Ma J."/>
        </authorList>
    </citation>
    <scope>NUCLEOTIDE SEQUENCE [LARGE SCALE GENOMIC DNA]</scope>
    <source>
        <strain evidence="2">JCM 4087</strain>
    </source>
</reference>
<evidence type="ECO:0008006" key="3">
    <source>
        <dbReference type="Google" id="ProtNLM"/>
    </source>
</evidence>
<comment type="caution">
    <text evidence="1">The sequence shown here is derived from an EMBL/GenBank/DDBJ whole genome shotgun (WGS) entry which is preliminary data.</text>
</comment>
<dbReference type="RefSeq" id="WP_344961212.1">
    <property type="nucleotide sequence ID" value="NZ_BAAAXZ010000041.1"/>
</dbReference>